<accession>A0A1G4EBV2</accession>
<dbReference type="InterPro" id="IPR008780">
    <property type="entry name" value="Plasmodium_Vir"/>
</dbReference>
<dbReference type="AlphaFoldDB" id="A0A1G4EBV2"/>
<name>A0A1G4EBV2_PLAVI</name>
<keyword evidence="1" id="KW-1133">Transmembrane helix</keyword>
<evidence type="ECO:0000313" key="2">
    <source>
        <dbReference type="EMBL" id="SCA59766.1"/>
    </source>
</evidence>
<keyword evidence="1" id="KW-0472">Membrane</keyword>
<dbReference type="VEuPathDB" id="PlasmoDB:PVW1_140082100"/>
<dbReference type="Pfam" id="PF05795">
    <property type="entry name" value="Plasmodium_Vir"/>
    <property type="match status" value="1"/>
</dbReference>
<organism evidence="2 3">
    <name type="scientific">Plasmodium vivax</name>
    <name type="common">malaria parasite P. vivax</name>
    <dbReference type="NCBI Taxonomy" id="5855"/>
    <lineage>
        <taxon>Eukaryota</taxon>
        <taxon>Sar</taxon>
        <taxon>Alveolata</taxon>
        <taxon>Apicomplexa</taxon>
        <taxon>Aconoidasida</taxon>
        <taxon>Haemosporida</taxon>
        <taxon>Plasmodiidae</taxon>
        <taxon>Plasmodium</taxon>
        <taxon>Plasmodium (Plasmodium)</taxon>
    </lineage>
</organism>
<keyword evidence="1" id="KW-0812">Transmembrane</keyword>
<gene>
    <name evidence="2" type="ORF">PVC01_000024400</name>
</gene>
<protein>
    <submittedName>
        <fullName evidence="2">Vir protein, putative</fullName>
    </submittedName>
</protein>
<reference evidence="2 3" key="1">
    <citation type="submission" date="2016-07" db="EMBL/GenBank/DDBJ databases">
        <authorList>
            <consortium name="Pathogen Informatics"/>
        </authorList>
    </citation>
    <scope>NUCLEOTIDE SEQUENCE [LARGE SCALE GENOMIC DNA]</scope>
</reference>
<evidence type="ECO:0000256" key="1">
    <source>
        <dbReference type="SAM" id="Phobius"/>
    </source>
</evidence>
<dbReference type="Proteomes" id="UP000305196">
    <property type="component" value="Unassembled WGS sequence"/>
</dbReference>
<sequence length="316" mass="37153">MTLEEKKKEEDYKFFEEISRYIKEGKSIEHTILIDESIEGCNSFSVTWGKKLGNITLAKNICSIFISIYKKLKNENTDYINDSNYKNDFAFLNYWVNWKIQGEFYQNKPLSEFYDYIEGQGLIDINLDIDNPLIYDIEKNDLYKMKILYSLYENYSKLNDIIENKFDEYKQSLSTLSTACCPEYNKASYICNDDNKEKNPKFCEKLRTFNSKYDILYQKVFAKGPPFSENFIKLSECHNNKIITSAVTGTVVGLIPLLGVLYKFTPMGQMFRSKNGILNKDINNNDEEMTKISLMEQENEQLKFQQGRYNIKYQAL</sequence>
<dbReference type="VEuPathDB" id="PlasmoDB:PVP01_0002290"/>
<evidence type="ECO:0000313" key="3">
    <source>
        <dbReference type="Proteomes" id="UP000305196"/>
    </source>
</evidence>
<feature type="transmembrane region" description="Helical" evidence="1">
    <location>
        <begin position="242"/>
        <end position="264"/>
    </location>
</feature>
<dbReference type="EMBL" id="FLYI01000030">
    <property type="protein sequence ID" value="SCA59766.1"/>
    <property type="molecule type" value="Genomic_DNA"/>
</dbReference>
<proteinExistence type="predicted"/>
<dbReference type="VEuPathDB" id="PlasmoDB:PVX_056690"/>